<feature type="transmembrane region" description="Helical" evidence="1">
    <location>
        <begin position="89"/>
        <end position="110"/>
    </location>
</feature>
<evidence type="ECO:0008006" key="7">
    <source>
        <dbReference type="Google" id="ProtNLM"/>
    </source>
</evidence>
<dbReference type="EMBL" id="CAJNOQ010006415">
    <property type="protein sequence ID" value="CAF1134334.1"/>
    <property type="molecule type" value="Genomic_DNA"/>
</dbReference>
<dbReference type="EMBL" id="CAJOBA010047116">
    <property type="protein sequence ID" value="CAF4197420.1"/>
    <property type="molecule type" value="Genomic_DNA"/>
</dbReference>
<comment type="caution">
    <text evidence="2">The sequence shown here is derived from an EMBL/GenBank/DDBJ whole genome shotgun (WGS) entry which is preliminary data.</text>
</comment>
<reference evidence="2" key="1">
    <citation type="submission" date="2021-02" db="EMBL/GenBank/DDBJ databases">
        <authorList>
            <person name="Nowell W R."/>
        </authorList>
    </citation>
    <scope>NUCLEOTIDE SEQUENCE</scope>
</reference>
<dbReference type="Proteomes" id="UP000681722">
    <property type="component" value="Unassembled WGS sequence"/>
</dbReference>
<dbReference type="EMBL" id="CAJOBC010006415">
    <property type="protein sequence ID" value="CAF3898112.1"/>
    <property type="molecule type" value="Genomic_DNA"/>
</dbReference>
<dbReference type="Proteomes" id="UP000663829">
    <property type="component" value="Unassembled WGS sequence"/>
</dbReference>
<sequence length="161" mass="19042">MYQHRQRHQTACFINETSDIGTNNICCNNFNNYDKLISLRLVQFIMSLLFDSFNSSSSSASYFSSFSQEQYCSNNNLEIIRNQNYYSSLINNTFLCFICIYAVSSVIFSFKTIKDINHQRKDIVLKVNNIRSKWNELLLIKDKLNFIEQHHLHQQQQQSNE</sequence>
<evidence type="ECO:0000313" key="3">
    <source>
        <dbReference type="EMBL" id="CAF1389761.1"/>
    </source>
</evidence>
<dbReference type="Proteomes" id="UP000677228">
    <property type="component" value="Unassembled WGS sequence"/>
</dbReference>
<evidence type="ECO:0000313" key="6">
    <source>
        <dbReference type="Proteomes" id="UP000663829"/>
    </source>
</evidence>
<dbReference type="AlphaFoldDB" id="A0A814RIG7"/>
<keyword evidence="1" id="KW-0472">Membrane</keyword>
<protein>
    <recommendedName>
        <fullName evidence="7">Transmembrane protein</fullName>
    </recommendedName>
</protein>
<evidence type="ECO:0000256" key="1">
    <source>
        <dbReference type="SAM" id="Phobius"/>
    </source>
</evidence>
<dbReference type="EMBL" id="CAJNOK010025416">
    <property type="protein sequence ID" value="CAF1389761.1"/>
    <property type="molecule type" value="Genomic_DNA"/>
</dbReference>
<evidence type="ECO:0000313" key="4">
    <source>
        <dbReference type="EMBL" id="CAF3898112.1"/>
    </source>
</evidence>
<dbReference type="Proteomes" id="UP000682733">
    <property type="component" value="Unassembled WGS sequence"/>
</dbReference>
<keyword evidence="1" id="KW-0812">Transmembrane</keyword>
<keyword evidence="1" id="KW-1133">Transmembrane helix</keyword>
<organism evidence="2 6">
    <name type="scientific">Didymodactylos carnosus</name>
    <dbReference type="NCBI Taxonomy" id="1234261"/>
    <lineage>
        <taxon>Eukaryota</taxon>
        <taxon>Metazoa</taxon>
        <taxon>Spiralia</taxon>
        <taxon>Gnathifera</taxon>
        <taxon>Rotifera</taxon>
        <taxon>Eurotatoria</taxon>
        <taxon>Bdelloidea</taxon>
        <taxon>Philodinida</taxon>
        <taxon>Philodinidae</taxon>
        <taxon>Didymodactylos</taxon>
    </lineage>
</organism>
<evidence type="ECO:0000313" key="2">
    <source>
        <dbReference type="EMBL" id="CAF1134334.1"/>
    </source>
</evidence>
<accession>A0A814RIG7</accession>
<evidence type="ECO:0000313" key="5">
    <source>
        <dbReference type="EMBL" id="CAF4197420.1"/>
    </source>
</evidence>
<keyword evidence="6" id="KW-1185">Reference proteome</keyword>
<proteinExistence type="predicted"/>
<gene>
    <name evidence="2" type="ORF">GPM918_LOCUS20359</name>
    <name evidence="3" type="ORF">OVA965_LOCUS32515</name>
    <name evidence="4" type="ORF">SRO942_LOCUS20356</name>
    <name evidence="5" type="ORF">TMI583_LOCUS33373</name>
</gene>
<name>A0A814RIG7_9BILA</name>